<accession>A0A9P8N439</accession>
<keyword evidence="2" id="KW-0732">Signal</keyword>
<evidence type="ECO:0000259" key="3">
    <source>
        <dbReference type="SMART" id="SM00198"/>
    </source>
</evidence>
<dbReference type="InterPro" id="IPR001283">
    <property type="entry name" value="CRISP-related"/>
</dbReference>
<sequence length="349" mass="38748">MRFALFTVVLPLAAAIPPKPAGVKDAVSQNRTNLEANVSVTLTGREGELPKNLTYEGETIAVEQVDAVDHVISRRYNPGSWQEWLNRNQWRSGNRGQSQGSRNNGGWEPQGGQSGQNSRSWGGRGEVLTFAGNSDVDYEAFKQLTLNLHNMARQKHPDTGPLSWNEDLAEDARKYSAGCVYKHGHSDLGSGKRWGQNIASSHTVWKWTSGPNAGQLVPLTDDQKRPFYNANEQMKRSFTHWWDWERFLYNWWDTANAASPLQTFSGNGKDTMDSLRSKYPGEKIPAQVGHFTQIVWRDTTEVGCSVTVCQPVDGVSFNQIGAYTVCNYAEAGELRNPLGVSSPIASSLL</sequence>
<dbReference type="InterPro" id="IPR018244">
    <property type="entry name" value="Allrgn_V5/Tpx1_CS"/>
</dbReference>
<feature type="region of interest" description="Disordered" evidence="1">
    <location>
        <begin position="91"/>
        <end position="126"/>
    </location>
</feature>
<dbReference type="OrthoDB" id="337038at2759"/>
<feature type="compositionally biased region" description="Polar residues" evidence="1">
    <location>
        <begin position="91"/>
        <end position="104"/>
    </location>
</feature>
<name>A0A9P8N439_9HYPO</name>
<evidence type="ECO:0000256" key="2">
    <source>
        <dbReference type="SAM" id="SignalP"/>
    </source>
</evidence>
<dbReference type="AlphaFoldDB" id="A0A9P8N439"/>
<evidence type="ECO:0000313" key="5">
    <source>
        <dbReference type="Proteomes" id="UP000824596"/>
    </source>
</evidence>
<evidence type="ECO:0000313" key="4">
    <source>
        <dbReference type="EMBL" id="KAH0966232.1"/>
    </source>
</evidence>
<dbReference type="InterPro" id="IPR035940">
    <property type="entry name" value="CAP_sf"/>
</dbReference>
<evidence type="ECO:0000256" key="1">
    <source>
        <dbReference type="SAM" id="MobiDB-lite"/>
    </source>
</evidence>
<organism evidence="4 5">
    <name type="scientific">Hirsutella rhossiliensis</name>
    <dbReference type="NCBI Taxonomy" id="111463"/>
    <lineage>
        <taxon>Eukaryota</taxon>
        <taxon>Fungi</taxon>
        <taxon>Dikarya</taxon>
        <taxon>Ascomycota</taxon>
        <taxon>Pezizomycotina</taxon>
        <taxon>Sordariomycetes</taxon>
        <taxon>Hypocreomycetidae</taxon>
        <taxon>Hypocreales</taxon>
        <taxon>Ophiocordycipitaceae</taxon>
        <taxon>Hirsutella</taxon>
    </lineage>
</organism>
<dbReference type="PANTHER" id="PTHR10334">
    <property type="entry name" value="CYSTEINE-RICH SECRETORY PROTEIN-RELATED"/>
    <property type="match status" value="1"/>
</dbReference>
<dbReference type="InterPro" id="IPR014044">
    <property type="entry name" value="CAP_dom"/>
</dbReference>
<dbReference type="CDD" id="cd05380">
    <property type="entry name" value="CAP_euk"/>
    <property type="match status" value="1"/>
</dbReference>
<dbReference type="Proteomes" id="UP000824596">
    <property type="component" value="Unassembled WGS sequence"/>
</dbReference>
<dbReference type="SUPFAM" id="SSF55797">
    <property type="entry name" value="PR-1-like"/>
    <property type="match status" value="1"/>
</dbReference>
<feature type="signal peptide" evidence="2">
    <location>
        <begin position="1"/>
        <end position="15"/>
    </location>
</feature>
<comment type="caution">
    <text evidence="4">The sequence shown here is derived from an EMBL/GenBank/DDBJ whole genome shotgun (WGS) entry which is preliminary data.</text>
</comment>
<feature type="chain" id="PRO_5040342463" evidence="2">
    <location>
        <begin position="16"/>
        <end position="349"/>
    </location>
</feature>
<dbReference type="Gene3D" id="3.40.33.10">
    <property type="entry name" value="CAP"/>
    <property type="match status" value="1"/>
</dbReference>
<reference evidence="4" key="1">
    <citation type="submission" date="2021-09" db="EMBL/GenBank/DDBJ databases">
        <title>A high-quality genome of the endoparasitic fungus Hirsutella rhossiliensis with a comparison of Hirsutella genomes reveals transposable elements contributing to genome size variation.</title>
        <authorList>
            <person name="Lin R."/>
            <person name="Jiao Y."/>
            <person name="Sun X."/>
            <person name="Ling J."/>
            <person name="Xie B."/>
            <person name="Cheng X."/>
        </authorList>
    </citation>
    <scope>NUCLEOTIDE SEQUENCE</scope>
    <source>
        <strain evidence="4">HR02</strain>
    </source>
</reference>
<dbReference type="RefSeq" id="XP_044723745.1">
    <property type="nucleotide sequence ID" value="XM_044860112.1"/>
</dbReference>
<dbReference type="EMBL" id="JAIZPD010000002">
    <property type="protein sequence ID" value="KAH0966232.1"/>
    <property type="molecule type" value="Genomic_DNA"/>
</dbReference>
<keyword evidence="5" id="KW-1185">Reference proteome</keyword>
<gene>
    <name evidence="4" type="ORF">HRG_01641</name>
</gene>
<dbReference type="GO" id="GO:0005576">
    <property type="term" value="C:extracellular region"/>
    <property type="evidence" value="ECO:0007669"/>
    <property type="project" value="InterPro"/>
</dbReference>
<dbReference type="Pfam" id="PF00188">
    <property type="entry name" value="CAP"/>
    <property type="match status" value="1"/>
</dbReference>
<dbReference type="GeneID" id="68350770"/>
<protein>
    <submittedName>
        <fullName evidence="4">Cysteine-rich secretory protein family domain-containing protein</fullName>
    </submittedName>
</protein>
<dbReference type="SMART" id="SM00198">
    <property type="entry name" value="SCP"/>
    <property type="match status" value="1"/>
</dbReference>
<dbReference type="PROSITE" id="PS01009">
    <property type="entry name" value="CRISP_1"/>
    <property type="match status" value="1"/>
</dbReference>
<feature type="domain" description="SCP" evidence="3">
    <location>
        <begin position="140"/>
        <end position="336"/>
    </location>
</feature>
<dbReference type="PRINTS" id="PR00837">
    <property type="entry name" value="V5TPXLIKE"/>
</dbReference>
<proteinExistence type="predicted"/>